<dbReference type="PROSITE" id="PS50104">
    <property type="entry name" value="TIR"/>
    <property type="match status" value="1"/>
</dbReference>
<dbReference type="OrthoDB" id="6130900at2759"/>
<dbReference type="RefSeq" id="XP_022084288.1">
    <property type="nucleotide sequence ID" value="XM_022228596.1"/>
</dbReference>
<gene>
    <name evidence="4" type="primary">LOC110975805</name>
</gene>
<dbReference type="InterPro" id="IPR035897">
    <property type="entry name" value="Toll_tir_struct_dom_sf"/>
</dbReference>
<dbReference type="AlphaFoldDB" id="A0A8B7XTV8"/>
<dbReference type="SMART" id="SM00255">
    <property type="entry name" value="TIR"/>
    <property type="match status" value="1"/>
</dbReference>
<feature type="region of interest" description="Disordered" evidence="1">
    <location>
        <begin position="195"/>
        <end position="232"/>
    </location>
</feature>
<name>A0A8B7XTV8_ACAPL</name>
<dbReference type="OMA" id="FAHILEH"/>
<dbReference type="PANTHER" id="PTHR16253">
    <property type="entry name" value="TETRATRICOPEPTIDE REPEAT PROTEIN 22"/>
    <property type="match status" value="1"/>
</dbReference>
<organism evidence="3 4">
    <name type="scientific">Acanthaster planci</name>
    <name type="common">Crown-of-thorns starfish</name>
    <dbReference type="NCBI Taxonomy" id="133434"/>
    <lineage>
        <taxon>Eukaryota</taxon>
        <taxon>Metazoa</taxon>
        <taxon>Echinodermata</taxon>
        <taxon>Eleutherozoa</taxon>
        <taxon>Asterozoa</taxon>
        <taxon>Asteroidea</taxon>
        <taxon>Valvatacea</taxon>
        <taxon>Valvatida</taxon>
        <taxon>Acanthasteridae</taxon>
        <taxon>Acanthaster</taxon>
    </lineage>
</organism>
<dbReference type="Proteomes" id="UP000694845">
    <property type="component" value="Unplaced"/>
</dbReference>
<dbReference type="InterPro" id="IPR000157">
    <property type="entry name" value="TIR_dom"/>
</dbReference>
<reference evidence="4" key="1">
    <citation type="submission" date="2025-08" db="UniProtKB">
        <authorList>
            <consortium name="RefSeq"/>
        </authorList>
    </citation>
    <scope>IDENTIFICATION</scope>
</reference>
<sequence length="446" mass="50815">MENMQLALTYCAKAVTCQDGQKQADYHRLRGDCLCAMGEHQAALVCHKRALECEIGVNHYKRSGHSLVIEFAHILEHKQSLAQDFNFLSDMLYWLLEVANICLSLKWTLWSLQKVKDLPGIWESFVQFCNDNGYNSELETIQLAVTDQRSRPTQLHPRRMYSVPTAEGRSSPVISKRQHCYSETKSYELEEAAFEPQTTRLKRDTQKRNDEETFQTAEEAGDSATALPGESPKTFEEHIPAKLDKDVQTGAELLSQLDLSPAPDTIQVTYSVNLKTGHTQHVSTTPSSQELSTEDVSKKYVRVAPETPLYHLELRYDFFVIYGKSASEWVKHRLLEELEGVGFKGCIKDRDFILGKPKLENYSESIKNSVCTIIVITKDFETNNHDVMAMHMALEDRLVIPVLREDRDMPPALKPIEYLDATGAVDWAKLERSIEQQVKLDVAWEG</sequence>
<dbReference type="GO" id="GO:0007165">
    <property type="term" value="P:signal transduction"/>
    <property type="evidence" value="ECO:0007669"/>
    <property type="project" value="InterPro"/>
</dbReference>
<dbReference type="GeneID" id="110975805"/>
<keyword evidence="3" id="KW-1185">Reference proteome</keyword>
<evidence type="ECO:0000313" key="4">
    <source>
        <dbReference type="RefSeq" id="XP_022084288.1"/>
    </source>
</evidence>
<protein>
    <submittedName>
        <fullName evidence="4">Uncharacterized protein LOC110975805</fullName>
    </submittedName>
</protein>
<accession>A0A8B7XTV8</accession>
<dbReference type="KEGG" id="aplc:110975805"/>
<dbReference type="Gene3D" id="3.40.50.10140">
    <property type="entry name" value="Toll/interleukin-1 receptor homology (TIR) domain"/>
    <property type="match status" value="1"/>
</dbReference>
<evidence type="ECO:0000256" key="1">
    <source>
        <dbReference type="SAM" id="MobiDB-lite"/>
    </source>
</evidence>
<dbReference type="PANTHER" id="PTHR16253:SF0">
    <property type="entry name" value="TETRATRICOPEPTIDE REPEAT PROTEIN 22"/>
    <property type="match status" value="1"/>
</dbReference>
<evidence type="ECO:0000313" key="3">
    <source>
        <dbReference type="Proteomes" id="UP000694845"/>
    </source>
</evidence>
<dbReference type="Pfam" id="PF13676">
    <property type="entry name" value="TIR_2"/>
    <property type="match status" value="1"/>
</dbReference>
<dbReference type="InterPro" id="IPR042342">
    <property type="entry name" value="TTC22"/>
</dbReference>
<dbReference type="SUPFAM" id="SSF52200">
    <property type="entry name" value="Toll/Interleukin receptor TIR domain"/>
    <property type="match status" value="1"/>
</dbReference>
<evidence type="ECO:0000259" key="2">
    <source>
        <dbReference type="PROSITE" id="PS50104"/>
    </source>
</evidence>
<feature type="region of interest" description="Disordered" evidence="1">
    <location>
        <begin position="148"/>
        <end position="175"/>
    </location>
</feature>
<feature type="compositionally biased region" description="Basic and acidic residues" evidence="1">
    <location>
        <begin position="201"/>
        <end position="211"/>
    </location>
</feature>
<feature type="domain" description="TIR" evidence="2">
    <location>
        <begin position="314"/>
        <end position="434"/>
    </location>
</feature>
<proteinExistence type="predicted"/>